<evidence type="ECO:0000313" key="2">
    <source>
        <dbReference type="EMBL" id="QEH37409.1"/>
    </source>
</evidence>
<dbReference type="Proteomes" id="UP000324233">
    <property type="component" value="Chromosome"/>
</dbReference>
<evidence type="ECO:0000313" key="3">
    <source>
        <dbReference type="Proteomes" id="UP000324233"/>
    </source>
</evidence>
<reference evidence="2 3" key="1">
    <citation type="submission" date="2019-08" db="EMBL/GenBank/DDBJ databases">
        <title>Deep-cultivation of Planctomycetes and their phenomic and genomic characterization uncovers novel biology.</title>
        <authorList>
            <person name="Wiegand S."/>
            <person name="Jogler M."/>
            <person name="Boedeker C."/>
            <person name="Pinto D."/>
            <person name="Vollmers J."/>
            <person name="Rivas-Marin E."/>
            <person name="Kohn T."/>
            <person name="Peeters S.H."/>
            <person name="Heuer A."/>
            <person name="Rast P."/>
            <person name="Oberbeckmann S."/>
            <person name="Bunk B."/>
            <person name="Jeske O."/>
            <person name="Meyerdierks A."/>
            <person name="Storesund J.E."/>
            <person name="Kallscheuer N."/>
            <person name="Luecker S."/>
            <person name="Lage O.M."/>
            <person name="Pohl T."/>
            <person name="Merkel B.J."/>
            <person name="Hornburger P."/>
            <person name="Mueller R.-W."/>
            <person name="Bruemmer F."/>
            <person name="Labrenz M."/>
            <person name="Spormann A.M."/>
            <person name="Op den Camp H."/>
            <person name="Overmann J."/>
            <person name="Amann R."/>
            <person name="Jetten M.S.M."/>
            <person name="Mascher T."/>
            <person name="Medema M.H."/>
            <person name="Devos D.P."/>
            <person name="Kaster A.-K."/>
            <person name="Ovreas L."/>
            <person name="Rohde M."/>
            <person name="Galperin M.Y."/>
            <person name="Jogler C."/>
        </authorList>
    </citation>
    <scope>NUCLEOTIDE SEQUENCE [LARGE SCALE GENOMIC DNA]</scope>
    <source>
        <strain evidence="2 3">OJF2</strain>
    </source>
</reference>
<name>A0A5B9WAY6_9BACT</name>
<sequence length="335" mass="35228">MPASPAEPPAGPPPTRLRVPVAGPPPAPGPGVRDADRAARTPPASPPLEEDPDTPWWTPAALKGWAGSMALHALLLLALALLYFSPPVRKAIQIDGRLAGSQNGVPEGLALVGGLNTPSDMFEVVPEAPPAPIPFEERPLDIGTLDAESLLSASKASRPSAGGGAPSDNPGAGDGDGFGLARFGEGGEVVRGVAVKVGDPQFTLIWDSDADLDLHVIEPGGKEIYWEEPKGKQGGELDVDNTKGFGPENIYWLVESDGPGSQKVRGPGPPGTYQWFVVYWGGFGGIPKPTHWKVRIKHQGKLTIINGKFRALNERSRTYTLKVESPKPSDAAPTP</sequence>
<organism evidence="2 3">
    <name type="scientific">Aquisphaera giovannonii</name>
    <dbReference type="NCBI Taxonomy" id="406548"/>
    <lineage>
        <taxon>Bacteria</taxon>
        <taxon>Pseudomonadati</taxon>
        <taxon>Planctomycetota</taxon>
        <taxon>Planctomycetia</taxon>
        <taxon>Isosphaerales</taxon>
        <taxon>Isosphaeraceae</taxon>
        <taxon>Aquisphaera</taxon>
    </lineage>
</organism>
<keyword evidence="3" id="KW-1185">Reference proteome</keyword>
<feature type="region of interest" description="Disordered" evidence="1">
    <location>
        <begin position="153"/>
        <end position="179"/>
    </location>
</feature>
<gene>
    <name evidence="2" type="ORF">OJF2_60000</name>
</gene>
<protein>
    <recommendedName>
        <fullName evidence="4">DUF2135 domain-containing protein</fullName>
    </recommendedName>
</protein>
<evidence type="ECO:0000256" key="1">
    <source>
        <dbReference type="SAM" id="MobiDB-lite"/>
    </source>
</evidence>
<evidence type="ECO:0008006" key="4">
    <source>
        <dbReference type="Google" id="ProtNLM"/>
    </source>
</evidence>
<proteinExistence type="predicted"/>
<dbReference type="EMBL" id="CP042997">
    <property type="protein sequence ID" value="QEH37409.1"/>
    <property type="molecule type" value="Genomic_DNA"/>
</dbReference>
<dbReference type="OrthoDB" id="1090891at2"/>
<dbReference type="RefSeq" id="WP_148596972.1">
    <property type="nucleotide sequence ID" value="NZ_CP042997.1"/>
</dbReference>
<feature type="region of interest" description="Disordered" evidence="1">
    <location>
        <begin position="1"/>
        <end position="55"/>
    </location>
</feature>
<dbReference type="AlphaFoldDB" id="A0A5B9WAY6"/>
<feature type="compositionally biased region" description="Pro residues" evidence="1">
    <location>
        <begin position="1"/>
        <end position="15"/>
    </location>
</feature>
<dbReference type="KEGG" id="agv:OJF2_60000"/>
<accession>A0A5B9WAY6</accession>